<feature type="coiled-coil region" evidence="1">
    <location>
        <begin position="373"/>
        <end position="400"/>
    </location>
</feature>
<keyword evidence="1" id="KW-0175">Coiled coil</keyword>
<dbReference type="EMBL" id="JAGRRH010000014">
    <property type="protein sequence ID" value="KAG7358817.1"/>
    <property type="molecule type" value="Genomic_DNA"/>
</dbReference>
<evidence type="ECO:0000256" key="1">
    <source>
        <dbReference type="SAM" id="Coils"/>
    </source>
</evidence>
<name>A0A9K3LB43_9STRA</name>
<feature type="compositionally biased region" description="Basic and acidic residues" evidence="2">
    <location>
        <begin position="203"/>
        <end position="216"/>
    </location>
</feature>
<feature type="compositionally biased region" description="Polar residues" evidence="2">
    <location>
        <begin position="291"/>
        <end position="301"/>
    </location>
</feature>
<protein>
    <submittedName>
        <fullName evidence="3">Uncharacterized protein</fullName>
    </submittedName>
</protein>
<gene>
    <name evidence="3" type="ORF">IV203_015406</name>
</gene>
<reference evidence="3" key="2">
    <citation type="submission" date="2021-04" db="EMBL/GenBank/DDBJ databases">
        <authorList>
            <person name="Podell S."/>
        </authorList>
    </citation>
    <scope>NUCLEOTIDE SEQUENCE</scope>
    <source>
        <strain evidence="3">Hildebrandi</strain>
    </source>
</reference>
<reference evidence="3" key="1">
    <citation type="journal article" date="2021" name="Sci. Rep.">
        <title>Diploid genomic architecture of Nitzschia inconspicua, an elite biomass production diatom.</title>
        <authorList>
            <person name="Oliver A."/>
            <person name="Podell S."/>
            <person name="Pinowska A."/>
            <person name="Traller J.C."/>
            <person name="Smith S.R."/>
            <person name="McClure R."/>
            <person name="Beliaev A."/>
            <person name="Bohutskyi P."/>
            <person name="Hill E.A."/>
            <person name="Rabines A."/>
            <person name="Zheng H."/>
            <person name="Allen L.Z."/>
            <person name="Kuo A."/>
            <person name="Grigoriev I.V."/>
            <person name="Allen A.E."/>
            <person name="Hazlebeck D."/>
            <person name="Allen E.E."/>
        </authorList>
    </citation>
    <scope>NUCLEOTIDE SEQUENCE</scope>
    <source>
        <strain evidence="3">Hildebrandi</strain>
    </source>
</reference>
<organism evidence="3 4">
    <name type="scientific">Nitzschia inconspicua</name>
    <dbReference type="NCBI Taxonomy" id="303405"/>
    <lineage>
        <taxon>Eukaryota</taxon>
        <taxon>Sar</taxon>
        <taxon>Stramenopiles</taxon>
        <taxon>Ochrophyta</taxon>
        <taxon>Bacillariophyta</taxon>
        <taxon>Bacillariophyceae</taxon>
        <taxon>Bacillariophycidae</taxon>
        <taxon>Bacillariales</taxon>
        <taxon>Bacillariaceae</taxon>
        <taxon>Nitzschia</taxon>
    </lineage>
</organism>
<dbReference type="AlphaFoldDB" id="A0A9K3LB43"/>
<feature type="region of interest" description="Disordered" evidence="2">
    <location>
        <begin position="138"/>
        <end position="266"/>
    </location>
</feature>
<feature type="compositionally biased region" description="Polar residues" evidence="2">
    <location>
        <begin position="77"/>
        <end position="93"/>
    </location>
</feature>
<feature type="compositionally biased region" description="Basic residues" evidence="2">
    <location>
        <begin position="244"/>
        <end position="254"/>
    </location>
</feature>
<feature type="compositionally biased region" description="Basic and acidic residues" evidence="2">
    <location>
        <begin position="140"/>
        <end position="157"/>
    </location>
</feature>
<sequence length="579" mass="64658">MNPPPPPPPPVSALALNELRWSSAEKDRNLPSRTREAVIPPSLLPKIGISSEDNQSYALNVDHPLCCQDQFDAPLAKSSSNSTQPRRQSSSSLAHLRRKSKCGTSHESGINLVGGSWHSTLVTSDSFQKDHVAVLKRRTREPTYSEDTQYHRQDARRTYKARSLSHERRRRRQIRNSPSQFPPYNKSTTVGSYLRSLDGDSDASFHEEHDSEHVDDSCSDDEEYGSQDSPENRFPSPLTGMVKKPIKMKGRSRRFRGDNTVGSEGSTVTSISDILLCTIPASSEKPPCSKRSANFNRSSSSKNKDQETGMGGQLRNIHTLVMVFLVCVGYIFTQMRGDESSVGGAGLQAYRPSTNNAASVNPSGRLDENDEIFHFYKEQINELKIQVQAMRRALQEMAKGELANHFFGGTNPSEQETDTRIVNIQLQGVLSGKSFDIQLSTGKMPYAIWVFLKELKNGAWVLENTEQWMEIVPAKSEYSEDHNVGYLSPSDLQQNQHPYESFDILEDSIDTDRSFVVGIRNAEVGDKGPVISIYKERSMCGHYRHEVCFGKVIDGITTLNAIADVDEEVLIGQITIVQP</sequence>
<comment type="caution">
    <text evidence="3">The sequence shown here is derived from an EMBL/GenBank/DDBJ whole genome shotgun (WGS) entry which is preliminary data.</text>
</comment>
<feature type="region of interest" description="Disordered" evidence="2">
    <location>
        <begin position="75"/>
        <end position="109"/>
    </location>
</feature>
<feature type="region of interest" description="Disordered" evidence="2">
    <location>
        <begin position="284"/>
        <end position="310"/>
    </location>
</feature>
<evidence type="ECO:0000313" key="4">
    <source>
        <dbReference type="Proteomes" id="UP000693970"/>
    </source>
</evidence>
<accession>A0A9K3LB43</accession>
<proteinExistence type="predicted"/>
<keyword evidence="4" id="KW-1185">Reference proteome</keyword>
<evidence type="ECO:0000256" key="2">
    <source>
        <dbReference type="SAM" id="MobiDB-lite"/>
    </source>
</evidence>
<dbReference type="Proteomes" id="UP000693970">
    <property type="component" value="Unassembled WGS sequence"/>
</dbReference>
<evidence type="ECO:0000313" key="3">
    <source>
        <dbReference type="EMBL" id="KAG7358817.1"/>
    </source>
</evidence>